<proteinExistence type="predicted"/>
<keyword evidence="6 9" id="KW-1133">Transmembrane helix</keyword>
<feature type="transmembrane region" description="Helical" evidence="9">
    <location>
        <begin position="38"/>
        <end position="57"/>
    </location>
</feature>
<feature type="transmembrane region" description="Helical" evidence="9">
    <location>
        <begin position="6"/>
        <end position="26"/>
    </location>
</feature>
<evidence type="ECO:0000256" key="9">
    <source>
        <dbReference type="SAM" id="Phobius"/>
    </source>
</evidence>
<reference evidence="11" key="1">
    <citation type="journal article" date="2014" name="Int. J. Syst. Evol. Microbiol.">
        <title>Complete genome sequence of Corynebacterium casei LMG S-19264T (=DSM 44701T), isolated from a smear-ripened cheese.</title>
        <authorList>
            <consortium name="US DOE Joint Genome Institute (JGI-PGF)"/>
            <person name="Walter F."/>
            <person name="Albersmeier A."/>
            <person name="Kalinowski J."/>
            <person name="Ruckert C."/>
        </authorList>
    </citation>
    <scope>NUCLEOTIDE SEQUENCE</scope>
    <source>
        <strain evidence="11">CGMCC 1.15179</strain>
    </source>
</reference>
<dbReference type="PANTHER" id="PTHR32507:SF0">
    <property type="entry name" value="NA(+)_H(+) ANTIPORTER 2-RELATED"/>
    <property type="match status" value="1"/>
</dbReference>
<feature type="transmembrane region" description="Helical" evidence="9">
    <location>
        <begin position="311"/>
        <end position="336"/>
    </location>
</feature>
<feature type="transmembrane region" description="Helical" evidence="9">
    <location>
        <begin position="280"/>
        <end position="299"/>
    </location>
</feature>
<keyword evidence="4" id="KW-1003">Cell membrane</keyword>
<dbReference type="EMBL" id="BMHQ01000013">
    <property type="protein sequence ID" value="GGE26581.1"/>
    <property type="molecule type" value="Genomic_DNA"/>
</dbReference>
<accession>A0A8J2VHT7</accession>
<keyword evidence="3" id="KW-0050">Antiport</keyword>
<gene>
    <name evidence="11" type="ORF">GCM10011571_30980</name>
</gene>
<evidence type="ECO:0000256" key="4">
    <source>
        <dbReference type="ARBA" id="ARBA00022475"/>
    </source>
</evidence>
<keyword evidence="8 9" id="KW-0472">Membrane</keyword>
<evidence type="ECO:0000256" key="7">
    <source>
        <dbReference type="ARBA" id="ARBA00023065"/>
    </source>
</evidence>
<dbReference type="Gene3D" id="1.20.1530.20">
    <property type="match status" value="1"/>
</dbReference>
<evidence type="ECO:0000313" key="11">
    <source>
        <dbReference type="EMBL" id="GGE26581.1"/>
    </source>
</evidence>
<evidence type="ECO:0000256" key="3">
    <source>
        <dbReference type="ARBA" id="ARBA00022449"/>
    </source>
</evidence>
<sequence length="412" mass="44526">MESQAMTVVQSELYVLFMVLTVGLLAMKAAERWNIPDVALFLLFGILIGPPVFSLISQPESSVAYQFIIVAGSVLILFEGGQAIRISILKQVWISVTLLAVLGVAITAAVITVTAVFLLHLPWLYALLLASVIASTDPATLIPVFRQVHVQEKVRRTVESESAFNDATASILTFTLLGVILGKSSVSAGSVLGSFLLQAGGGLLIGILFGGAGLLLTSKHRLGVFHRYGNIVSLLVAIGSYLAAGWIEASGFMATFVAGIVCGNPQVFGMKIRRKTVSDVIHFHHVFTLLMRTLIFVLLGTQVEFDTLLRYGWQAILIVMALIFIARPIAVLACTLPDRRAKWSWREIFFMFWVRETGVIPAALSGMLIGLKVQHAHLIAAVTFMAVLITIVLQAGTTGLVAKVLGVTEKKQ</sequence>
<keyword evidence="5 9" id="KW-0812">Transmembrane</keyword>
<dbReference type="PANTHER" id="PTHR32507">
    <property type="entry name" value="NA(+)/H(+) ANTIPORTER 1"/>
    <property type="match status" value="1"/>
</dbReference>
<comment type="subcellular location">
    <subcellularLocation>
        <location evidence="1">Cell membrane</location>
        <topology evidence="1">Multi-pass membrane protein</topology>
    </subcellularLocation>
</comment>
<feature type="transmembrane region" description="Helical" evidence="9">
    <location>
        <begin position="63"/>
        <end position="80"/>
    </location>
</feature>
<evidence type="ECO:0000259" key="10">
    <source>
        <dbReference type="Pfam" id="PF00999"/>
    </source>
</evidence>
<feature type="transmembrane region" description="Helical" evidence="9">
    <location>
        <begin position="123"/>
        <end position="142"/>
    </location>
</feature>
<dbReference type="InterPro" id="IPR038770">
    <property type="entry name" value="Na+/solute_symporter_sf"/>
</dbReference>
<evidence type="ECO:0000256" key="8">
    <source>
        <dbReference type="ARBA" id="ARBA00023136"/>
    </source>
</evidence>
<dbReference type="Proteomes" id="UP000625210">
    <property type="component" value="Unassembled WGS sequence"/>
</dbReference>
<feature type="transmembrane region" description="Helical" evidence="9">
    <location>
        <begin position="377"/>
        <end position="402"/>
    </location>
</feature>
<feature type="transmembrane region" description="Helical" evidence="9">
    <location>
        <begin position="252"/>
        <end position="268"/>
    </location>
</feature>
<protein>
    <submittedName>
        <fullName evidence="11">Sodium:proton antiporter</fullName>
    </submittedName>
</protein>
<dbReference type="Pfam" id="PF00999">
    <property type="entry name" value="Na_H_Exchanger"/>
    <property type="match status" value="1"/>
</dbReference>
<evidence type="ECO:0000256" key="2">
    <source>
        <dbReference type="ARBA" id="ARBA00022448"/>
    </source>
</evidence>
<feature type="domain" description="Cation/H+ exchanger transmembrane" evidence="10">
    <location>
        <begin position="22"/>
        <end position="402"/>
    </location>
</feature>
<evidence type="ECO:0000256" key="1">
    <source>
        <dbReference type="ARBA" id="ARBA00004651"/>
    </source>
</evidence>
<dbReference type="GO" id="GO:1902600">
    <property type="term" value="P:proton transmembrane transport"/>
    <property type="evidence" value="ECO:0007669"/>
    <property type="project" value="InterPro"/>
</dbReference>
<keyword evidence="7" id="KW-0406">Ion transport</keyword>
<evidence type="ECO:0000256" key="5">
    <source>
        <dbReference type="ARBA" id="ARBA00022692"/>
    </source>
</evidence>
<feature type="transmembrane region" description="Helical" evidence="9">
    <location>
        <begin position="195"/>
        <end position="216"/>
    </location>
</feature>
<feature type="transmembrane region" description="Helical" evidence="9">
    <location>
        <begin position="163"/>
        <end position="183"/>
    </location>
</feature>
<organism evidence="11 12">
    <name type="scientific">Marinithermofilum abyssi</name>
    <dbReference type="NCBI Taxonomy" id="1571185"/>
    <lineage>
        <taxon>Bacteria</taxon>
        <taxon>Bacillati</taxon>
        <taxon>Bacillota</taxon>
        <taxon>Bacilli</taxon>
        <taxon>Bacillales</taxon>
        <taxon>Thermoactinomycetaceae</taxon>
        <taxon>Marinithermofilum</taxon>
    </lineage>
</organism>
<evidence type="ECO:0000313" key="12">
    <source>
        <dbReference type="Proteomes" id="UP000625210"/>
    </source>
</evidence>
<dbReference type="RefSeq" id="WP_188648799.1">
    <property type="nucleotide sequence ID" value="NZ_BMHQ01000013.1"/>
</dbReference>
<keyword evidence="2" id="KW-0813">Transport</keyword>
<dbReference type="AlphaFoldDB" id="A0A8J2VHT7"/>
<name>A0A8J2VHT7_9BACL</name>
<feature type="transmembrane region" description="Helical" evidence="9">
    <location>
        <begin position="92"/>
        <end position="117"/>
    </location>
</feature>
<reference evidence="11" key="2">
    <citation type="submission" date="2020-09" db="EMBL/GenBank/DDBJ databases">
        <authorList>
            <person name="Sun Q."/>
            <person name="Zhou Y."/>
        </authorList>
    </citation>
    <scope>NUCLEOTIDE SEQUENCE</scope>
    <source>
        <strain evidence="11">CGMCC 1.15179</strain>
    </source>
</reference>
<dbReference type="InterPro" id="IPR006153">
    <property type="entry name" value="Cation/H_exchanger_TM"/>
</dbReference>
<comment type="caution">
    <text evidence="11">The sequence shown here is derived from an EMBL/GenBank/DDBJ whole genome shotgun (WGS) entry which is preliminary data.</text>
</comment>
<feature type="transmembrane region" description="Helical" evidence="9">
    <location>
        <begin position="228"/>
        <end position="246"/>
    </location>
</feature>
<feature type="transmembrane region" description="Helical" evidence="9">
    <location>
        <begin position="348"/>
        <end position="371"/>
    </location>
</feature>
<evidence type="ECO:0000256" key="6">
    <source>
        <dbReference type="ARBA" id="ARBA00022989"/>
    </source>
</evidence>
<keyword evidence="12" id="KW-1185">Reference proteome</keyword>
<dbReference type="GO" id="GO:0005886">
    <property type="term" value="C:plasma membrane"/>
    <property type="evidence" value="ECO:0007669"/>
    <property type="project" value="UniProtKB-SubCell"/>
</dbReference>
<dbReference type="GO" id="GO:0015297">
    <property type="term" value="F:antiporter activity"/>
    <property type="evidence" value="ECO:0007669"/>
    <property type="project" value="UniProtKB-KW"/>
</dbReference>